<protein>
    <recommendedName>
        <fullName evidence="4">Lipoprotein</fullName>
    </recommendedName>
</protein>
<keyword evidence="1" id="KW-0732">Signal</keyword>
<feature type="signal peptide" evidence="1">
    <location>
        <begin position="1"/>
        <end position="27"/>
    </location>
</feature>
<gene>
    <name evidence="2" type="ORF">MEBOL_001960</name>
</gene>
<evidence type="ECO:0008006" key="4">
    <source>
        <dbReference type="Google" id="ProtNLM"/>
    </source>
</evidence>
<proteinExistence type="predicted"/>
<evidence type="ECO:0000313" key="3">
    <source>
        <dbReference type="Proteomes" id="UP000217289"/>
    </source>
</evidence>
<evidence type="ECO:0000256" key="1">
    <source>
        <dbReference type="SAM" id="SignalP"/>
    </source>
</evidence>
<organism evidence="2 3">
    <name type="scientific">Melittangium boletus DSM 14713</name>
    <dbReference type="NCBI Taxonomy" id="1294270"/>
    <lineage>
        <taxon>Bacteria</taxon>
        <taxon>Pseudomonadati</taxon>
        <taxon>Myxococcota</taxon>
        <taxon>Myxococcia</taxon>
        <taxon>Myxococcales</taxon>
        <taxon>Cystobacterineae</taxon>
        <taxon>Archangiaceae</taxon>
        <taxon>Melittangium</taxon>
    </lineage>
</organism>
<accession>A0A250IBG2</accession>
<sequence>MSLSWLSPRFRRRAASLLLLAGSAAMIATSPPDSWHQEANLRGRPIRLDAGSPTDSRSMSVVVTQSSASDKGVQGGLRVELFARWIPPAGGSDEAKPWLRARLVRDGVPQETKVLVLERAGSSATLPLYTGVFSQPCVKTRRCEASVQLEVERQAEPIGGVIEVDWSASLGVHGPDDELEVPKGLEVRLTED</sequence>
<keyword evidence="3" id="KW-1185">Reference proteome</keyword>
<feature type="chain" id="PRO_5012670815" description="Lipoprotein" evidence="1">
    <location>
        <begin position="28"/>
        <end position="192"/>
    </location>
</feature>
<dbReference type="AlphaFoldDB" id="A0A250IBG2"/>
<dbReference type="Proteomes" id="UP000217289">
    <property type="component" value="Chromosome"/>
</dbReference>
<evidence type="ECO:0000313" key="2">
    <source>
        <dbReference type="EMBL" id="ATB28512.1"/>
    </source>
</evidence>
<dbReference type="KEGG" id="mbd:MEBOL_001960"/>
<name>A0A250IBG2_9BACT</name>
<dbReference type="EMBL" id="CP022163">
    <property type="protein sequence ID" value="ATB28512.1"/>
    <property type="molecule type" value="Genomic_DNA"/>
</dbReference>
<reference evidence="2 3" key="1">
    <citation type="submission" date="2017-06" db="EMBL/GenBank/DDBJ databases">
        <authorList>
            <person name="Kim H.J."/>
            <person name="Triplett B.A."/>
        </authorList>
    </citation>
    <scope>NUCLEOTIDE SEQUENCE [LARGE SCALE GENOMIC DNA]</scope>
    <source>
        <strain evidence="2 3">DSM 14713</strain>
    </source>
</reference>